<protein>
    <submittedName>
        <fullName evidence="1">Uncharacterized protein</fullName>
    </submittedName>
</protein>
<comment type="caution">
    <text evidence="1">The sequence shown here is derived from an EMBL/GenBank/DDBJ whole genome shotgun (WGS) entry which is preliminary data.</text>
</comment>
<proteinExistence type="predicted"/>
<name>A0AAJ2NPA5_ALKPS</name>
<accession>A0AAJ2NPA5</accession>
<sequence length="164" mass="19364">MVHIHTYFILDKPKKTETVELSHLTKTEIDVIKHQPVFPGYIEIIHNDQLILGKRYQDSVDHFWLNLIDGLEKLKRTGAYSIDFLYQPLRLQLLINDTRLSLSILHDETCIESWDLPKEQAIISMLQAAEEFMILINQETFTLFQSEMRSLQQKLTDLNTFYKI</sequence>
<reference evidence="1" key="1">
    <citation type="submission" date="2023-10" db="EMBL/GenBank/DDBJ databases">
        <title>Screening of Alkalihalophilus pseudofirmusBZ-TG-HK211 and Its Alleviation of Salt Stress on Rapeseed Growth.</title>
        <authorList>
            <person name="Zhao B."/>
            <person name="Guo T."/>
        </authorList>
    </citation>
    <scope>NUCLEOTIDE SEQUENCE</scope>
    <source>
        <strain evidence="1">BZ-TG-HK211</strain>
    </source>
</reference>
<dbReference type="Proteomes" id="UP001285636">
    <property type="component" value="Unassembled WGS sequence"/>
</dbReference>
<evidence type="ECO:0000313" key="1">
    <source>
        <dbReference type="EMBL" id="MDV2886073.1"/>
    </source>
</evidence>
<dbReference type="EMBL" id="JAWJAY010000002">
    <property type="protein sequence ID" value="MDV2886073.1"/>
    <property type="molecule type" value="Genomic_DNA"/>
</dbReference>
<evidence type="ECO:0000313" key="2">
    <source>
        <dbReference type="Proteomes" id="UP001285636"/>
    </source>
</evidence>
<dbReference type="RefSeq" id="WP_323466952.1">
    <property type="nucleotide sequence ID" value="NZ_CP144224.1"/>
</dbReference>
<organism evidence="1 2">
    <name type="scientific">Alkalihalophilus pseudofirmus</name>
    <name type="common">Bacillus pseudofirmus</name>
    <dbReference type="NCBI Taxonomy" id="79885"/>
    <lineage>
        <taxon>Bacteria</taxon>
        <taxon>Bacillati</taxon>
        <taxon>Bacillota</taxon>
        <taxon>Bacilli</taxon>
        <taxon>Bacillales</taxon>
        <taxon>Bacillaceae</taxon>
        <taxon>Alkalihalophilus</taxon>
    </lineage>
</organism>
<gene>
    <name evidence="1" type="ORF">RYX45_12855</name>
</gene>
<dbReference type="AlphaFoldDB" id="A0AAJ2NPA5"/>